<feature type="non-terminal residue" evidence="6">
    <location>
        <position position="1"/>
    </location>
</feature>
<reference evidence="7" key="1">
    <citation type="journal article" date="2014" name="Proc. Natl. Acad. Sci. U.S.A.">
        <title>Extensive sampling of basidiomycete genomes demonstrates inadequacy of the white-rot/brown-rot paradigm for wood decay fungi.</title>
        <authorList>
            <person name="Riley R."/>
            <person name="Salamov A.A."/>
            <person name="Brown D.W."/>
            <person name="Nagy L.G."/>
            <person name="Floudas D."/>
            <person name="Held B.W."/>
            <person name="Levasseur A."/>
            <person name="Lombard V."/>
            <person name="Morin E."/>
            <person name="Otillar R."/>
            <person name="Lindquist E.A."/>
            <person name="Sun H."/>
            <person name="LaButti K.M."/>
            <person name="Schmutz J."/>
            <person name="Jabbour D."/>
            <person name="Luo H."/>
            <person name="Baker S.E."/>
            <person name="Pisabarro A.G."/>
            <person name="Walton J.D."/>
            <person name="Blanchette R.A."/>
            <person name="Henrissat B."/>
            <person name="Martin F."/>
            <person name="Cullen D."/>
            <person name="Hibbett D.S."/>
            <person name="Grigoriev I.V."/>
        </authorList>
    </citation>
    <scope>NUCLEOTIDE SEQUENCE [LARGE SCALE GENOMIC DNA]</scope>
    <source>
        <strain evidence="7">MUCL 33604</strain>
    </source>
</reference>
<dbReference type="GO" id="GO:0004709">
    <property type="term" value="F:MAP kinase kinase kinase activity"/>
    <property type="evidence" value="ECO:0007669"/>
    <property type="project" value="TreeGrafter"/>
</dbReference>
<dbReference type="InterPro" id="IPR000719">
    <property type="entry name" value="Prot_kinase_dom"/>
</dbReference>
<evidence type="ECO:0000256" key="1">
    <source>
        <dbReference type="ARBA" id="ARBA00022679"/>
    </source>
</evidence>
<keyword evidence="7" id="KW-1185">Reference proteome</keyword>
<dbReference type="InterPro" id="IPR011009">
    <property type="entry name" value="Kinase-like_dom_sf"/>
</dbReference>
<dbReference type="STRING" id="933084.A0A067QEC1"/>
<dbReference type="GO" id="GO:0005524">
    <property type="term" value="F:ATP binding"/>
    <property type="evidence" value="ECO:0007669"/>
    <property type="project" value="UniProtKB-KW"/>
</dbReference>
<name>A0A067QEC1_9AGAM</name>
<dbReference type="OrthoDB" id="346907at2759"/>
<keyword evidence="2" id="KW-0547">Nucleotide-binding</keyword>
<dbReference type="GO" id="GO:0005737">
    <property type="term" value="C:cytoplasm"/>
    <property type="evidence" value="ECO:0007669"/>
    <property type="project" value="TreeGrafter"/>
</dbReference>
<dbReference type="Gene3D" id="1.10.510.10">
    <property type="entry name" value="Transferase(Phosphotransferase) domain 1"/>
    <property type="match status" value="1"/>
</dbReference>
<dbReference type="PANTHER" id="PTHR48016">
    <property type="entry name" value="MAP KINASE KINASE KINASE SSK2-RELATED-RELATED"/>
    <property type="match status" value="1"/>
</dbReference>
<gene>
    <name evidence="6" type="ORF">JAAARDRAFT_104245</name>
</gene>
<dbReference type="Pfam" id="PF00069">
    <property type="entry name" value="Pkinase"/>
    <property type="match status" value="1"/>
</dbReference>
<sequence>DIVQGLNSLHSNYPPIVHGDLKPRNILVDDDGRAILSDFGPAYILGGTEFTATSLSGLCRFMAPELLPVINDDSPPPAPTFASDLWSLGCTVGEVFHSIPPSSH</sequence>
<organism evidence="6 7">
    <name type="scientific">Jaapia argillacea MUCL 33604</name>
    <dbReference type="NCBI Taxonomy" id="933084"/>
    <lineage>
        <taxon>Eukaryota</taxon>
        <taxon>Fungi</taxon>
        <taxon>Dikarya</taxon>
        <taxon>Basidiomycota</taxon>
        <taxon>Agaricomycotina</taxon>
        <taxon>Agaricomycetes</taxon>
        <taxon>Agaricomycetidae</taxon>
        <taxon>Jaapiales</taxon>
        <taxon>Jaapiaceae</taxon>
        <taxon>Jaapia</taxon>
    </lineage>
</organism>
<keyword evidence="4" id="KW-0067">ATP-binding</keyword>
<evidence type="ECO:0000256" key="3">
    <source>
        <dbReference type="ARBA" id="ARBA00022777"/>
    </source>
</evidence>
<evidence type="ECO:0000259" key="5">
    <source>
        <dbReference type="PROSITE" id="PS50011"/>
    </source>
</evidence>
<keyword evidence="1" id="KW-0808">Transferase</keyword>
<evidence type="ECO:0000256" key="4">
    <source>
        <dbReference type="ARBA" id="ARBA00022840"/>
    </source>
</evidence>
<feature type="non-terminal residue" evidence="6">
    <location>
        <position position="104"/>
    </location>
</feature>
<evidence type="ECO:0000313" key="7">
    <source>
        <dbReference type="Proteomes" id="UP000027265"/>
    </source>
</evidence>
<dbReference type="InterPro" id="IPR008271">
    <property type="entry name" value="Ser/Thr_kinase_AS"/>
</dbReference>
<dbReference type="PROSITE" id="PS50011">
    <property type="entry name" value="PROTEIN_KINASE_DOM"/>
    <property type="match status" value="1"/>
</dbReference>
<protein>
    <recommendedName>
        <fullName evidence="5">Protein kinase domain-containing protein</fullName>
    </recommendedName>
</protein>
<dbReference type="Proteomes" id="UP000027265">
    <property type="component" value="Unassembled WGS sequence"/>
</dbReference>
<feature type="domain" description="Protein kinase" evidence="5">
    <location>
        <begin position="1"/>
        <end position="104"/>
    </location>
</feature>
<dbReference type="PROSITE" id="PS00108">
    <property type="entry name" value="PROTEIN_KINASE_ST"/>
    <property type="match status" value="1"/>
</dbReference>
<dbReference type="SUPFAM" id="SSF56112">
    <property type="entry name" value="Protein kinase-like (PK-like)"/>
    <property type="match status" value="1"/>
</dbReference>
<keyword evidence="3" id="KW-0418">Kinase</keyword>
<dbReference type="PANTHER" id="PTHR48016:SF45">
    <property type="entry name" value="OS04G0559800 PROTEIN"/>
    <property type="match status" value="1"/>
</dbReference>
<dbReference type="InParanoid" id="A0A067QEC1"/>
<dbReference type="HOGENOM" id="CLU_000288_7_30_1"/>
<dbReference type="InterPro" id="IPR050538">
    <property type="entry name" value="MAP_kinase_kinase_kinase"/>
</dbReference>
<evidence type="ECO:0000256" key="2">
    <source>
        <dbReference type="ARBA" id="ARBA00022741"/>
    </source>
</evidence>
<evidence type="ECO:0000313" key="6">
    <source>
        <dbReference type="EMBL" id="KDQ61862.1"/>
    </source>
</evidence>
<dbReference type="AlphaFoldDB" id="A0A067QEC1"/>
<proteinExistence type="predicted"/>
<dbReference type="EMBL" id="KL197712">
    <property type="protein sequence ID" value="KDQ61862.1"/>
    <property type="molecule type" value="Genomic_DNA"/>
</dbReference>
<accession>A0A067QEC1</accession>